<keyword evidence="2" id="KW-0449">Lipoprotein</keyword>
<feature type="transmembrane region" description="Helical" evidence="1">
    <location>
        <begin position="12"/>
        <end position="39"/>
    </location>
</feature>
<keyword evidence="1" id="KW-0472">Membrane</keyword>
<dbReference type="InterPro" id="IPR011044">
    <property type="entry name" value="Quino_amine_DH_bsu"/>
</dbReference>
<evidence type="ECO:0000313" key="3">
    <source>
        <dbReference type="Proteomes" id="UP000095541"/>
    </source>
</evidence>
<keyword evidence="1" id="KW-1133">Transmembrane helix</keyword>
<sequence>MVITECQLYYYVLIINILALFLFNILVFQNTYVIFVVIVQNKMKQNKMKSKNIILLFTLALPLFSCSESQKRVSFSESTTAKSTALKEAFISIPMDIKKKGDILYAGDFKGDSLLYCYSLSEQRFVNQMLPQGQGPDEFLSPVEFFLSDSSAFIHNRWHFTAQNYTFNAKDFSIRRQGELIHLPMSIDRVYPISESRFIASGVFEDCRFLILDNDGNVISKSGDFPNYQSGEETIPNTAKGMFHQSQFGYNTDRKRLACATSNVLELWDYKPETLTLHKRLLLAPYHYQFNSSPDSVYAESDNPDAELGARGIAVSNNYVYVLYNPNTNRMHEEQKETLNSEIWVFDWEGKPIRKILTDTHIECFCVDETDTSFYCVMTAPDYCIGIVSPSH</sequence>
<organism evidence="2 3">
    <name type="scientific">Bacteroides thetaiotaomicron</name>
    <dbReference type="NCBI Taxonomy" id="818"/>
    <lineage>
        <taxon>Bacteria</taxon>
        <taxon>Pseudomonadati</taxon>
        <taxon>Bacteroidota</taxon>
        <taxon>Bacteroidia</taxon>
        <taxon>Bacteroidales</taxon>
        <taxon>Bacteroidaceae</taxon>
        <taxon>Bacteroides</taxon>
    </lineage>
</organism>
<evidence type="ECO:0000313" key="2">
    <source>
        <dbReference type="EMBL" id="CUP84219.1"/>
    </source>
</evidence>
<gene>
    <name evidence="2" type="ORF">ERS852557_01880</name>
</gene>
<dbReference type="AlphaFoldDB" id="A0A174RP78"/>
<dbReference type="Proteomes" id="UP000095541">
    <property type="component" value="Unassembled WGS sequence"/>
</dbReference>
<dbReference type="EMBL" id="CZBI01000002">
    <property type="protein sequence ID" value="CUP84219.1"/>
    <property type="molecule type" value="Genomic_DNA"/>
</dbReference>
<protein>
    <submittedName>
        <fullName evidence="2">Putative lipoprotein</fullName>
    </submittedName>
</protein>
<name>A0A174RP78_BACT4</name>
<proteinExistence type="predicted"/>
<reference evidence="2 3" key="1">
    <citation type="submission" date="2015-09" db="EMBL/GenBank/DDBJ databases">
        <authorList>
            <consortium name="Pathogen Informatics"/>
        </authorList>
    </citation>
    <scope>NUCLEOTIDE SEQUENCE [LARGE SCALE GENOMIC DNA]</scope>
    <source>
        <strain evidence="2 3">2789STDY5834945</strain>
    </source>
</reference>
<keyword evidence="1" id="KW-0812">Transmembrane</keyword>
<dbReference type="SUPFAM" id="SSF50969">
    <property type="entry name" value="YVTN repeat-like/Quinoprotein amine dehydrogenase"/>
    <property type="match status" value="1"/>
</dbReference>
<dbReference type="Pfam" id="PF15869">
    <property type="entry name" value="TolB_like"/>
    <property type="match status" value="1"/>
</dbReference>
<accession>A0A174RP78</accession>
<evidence type="ECO:0000256" key="1">
    <source>
        <dbReference type="SAM" id="Phobius"/>
    </source>
</evidence>